<gene>
    <name evidence="1" type="ORF">D3877_10385</name>
</gene>
<sequence length="112" mass="12980">MFIVSKKADPTTFWATVTGYAPATKPGAARVKFDFDIHFKLIDTKQDDNQVTDWEWFEEHVIDWKRVEDGEGGPLEFCEENLRAAHAMEWARLPIIQAYYQEVSGTAQRKKN</sequence>
<evidence type="ECO:0000313" key="2">
    <source>
        <dbReference type="Proteomes" id="UP000283458"/>
    </source>
</evidence>
<dbReference type="RefSeq" id="WP_119830508.1">
    <property type="nucleotide sequence ID" value="NZ_QYUL01000001.1"/>
</dbReference>
<reference evidence="1 2" key="1">
    <citation type="submission" date="2018-09" db="EMBL/GenBank/DDBJ databases">
        <authorList>
            <person name="Zhu H."/>
        </authorList>
    </citation>
    <scope>NUCLEOTIDE SEQUENCE [LARGE SCALE GENOMIC DNA]</scope>
    <source>
        <strain evidence="1 2">K2W22B-5</strain>
    </source>
</reference>
<name>A0A418W4E0_9PROT</name>
<proteinExistence type="predicted"/>
<dbReference type="EMBL" id="QYUL01000001">
    <property type="protein sequence ID" value="RJF84875.1"/>
    <property type="molecule type" value="Genomic_DNA"/>
</dbReference>
<dbReference type="AlphaFoldDB" id="A0A418W4E0"/>
<dbReference type="Proteomes" id="UP000283458">
    <property type="component" value="Unassembled WGS sequence"/>
</dbReference>
<organism evidence="1 2">
    <name type="scientific">Azospirillum cavernae</name>
    <dbReference type="NCBI Taxonomy" id="2320860"/>
    <lineage>
        <taxon>Bacteria</taxon>
        <taxon>Pseudomonadati</taxon>
        <taxon>Pseudomonadota</taxon>
        <taxon>Alphaproteobacteria</taxon>
        <taxon>Rhodospirillales</taxon>
        <taxon>Azospirillaceae</taxon>
        <taxon>Azospirillum</taxon>
    </lineage>
</organism>
<keyword evidence="2" id="KW-1185">Reference proteome</keyword>
<evidence type="ECO:0000313" key="1">
    <source>
        <dbReference type="EMBL" id="RJF84875.1"/>
    </source>
</evidence>
<accession>A0A418W4E0</accession>
<protein>
    <submittedName>
        <fullName evidence="1">Uncharacterized protein</fullName>
    </submittedName>
</protein>
<comment type="caution">
    <text evidence="1">The sequence shown here is derived from an EMBL/GenBank/DDBJ whole genome shotgun (WGS) entry which is preliminary data.</text>
</comment>